<evidence type="ECO:0000313" key="2">
    <source>
        <dbReference type="Proteomes" id="UP000269412"/>
    </source>
</evidence>
<comment type="caution">
    <text evidence="1">The sequence shown here is derived from an EMBL/GenBank/DDBJ whole genome shotgun (WGS) entry which is preliminary data.</text>
</comment>
<proteinExistence type="predicted"/>
<evidence type="ECO:0000313" key="1">
    <source>
        <dbReference type="EMBL" id="RKR12489.1"/>
    </source>
</evidence>
<name>A0A495E7E1_9FLAO</name>
<protein>
    <recommendedName>
        <fullName evidence="3">Lipoprotein</fullName>
    </recommendedName>
</protein>
<dbReference type="AlphaFoldDB" id="A0A495E7E1"/>
<reference evidence="1 2" key="1">
    <citation type="submission" date="2018-10" db="EMBL/GenBank/DDBJ databases">
        <title>Genomic Encyclopedia of Archaeal and Bacterial Type Strains, Phase II (KMG-II): from individual species to whole genera.</title>
        <authorList>
            <person name="Goeker M."/>
        </authorList>
    </citation>
    <scope>NUCLEOTIDE SEQUENCE [LARGE SCALE GENOMIC DNA]</scope>
    <source>
        <strain evidence="1 2">DSM 25230</strain>
    </source>
</reference>
<gene>
    <name evidence="1" type="ORF">CLV91_2621</name>
</gene>
<dbReference type="Proteomes" id="UP000269412">
    <property type="component" value="Unassembled WGS sequence"/>
</dbReference>
<keyword evidence="2" id="KW-1185">Reference proteome</keyword>
<sequence length="221" mass="25690">MKTIFLILGLTILTSCNLQPKKEGKISKEQVLENIQTLRNAGFFEVYESMSDLEVYDTIYADRKKRYSEIFEKQYDPGMDLDAIQLAECDRTKLLFIDLEADVAMDNNVYIEVIKAFGILSNKKFDPTDIKEQWTSETGPIEVSFKSNNSLIKFKPEYQDDWLHESVFKICQAELERKSIRITDCLSDDGYGYGQAIAIMRLTEKEQKILENKLNWKFTSE</sequence>
<organism evidence="1 2">
    <name type="scientific">Maribacter vaceletii</name>
    <dbReference type="NCBI Taxonomy" id="1206816"/>
    <lineage>
        <taxon>Bacteria</taxon>
        <taxon>Pseudomonadati</taxon>
        <taxon>Bacteroidota</taxon>
        <taxon>Flavobacteriia</taxon>
        <taxon>Flavobacteriales</taxon>
        <taxon>Flavobacteriaceae</taxon>
        <taxon>Maribacter</taxon>
    </lineage>
</organism>
<evidence type="ECO:0008006" key="3">
    <source>
        <dbReference type="Google" id="ProtNLM"/>
    </source>
</evidence>
<dbReference type="EMBL" id="RBIQ01000009">
    <property type="protein sequence ID" value="RKR12489.1"/>
    <property type="molecule type" value="Genomic_DNA"/>
</dbReference>
<dbReference type="PROSITE" id="PS51257">
    <property type="entry name" value="PROKAR_LIPOPROTEIN"/>
    <property type="match status" value="1"/>
</dbReference>
<accession>A0A495E7E1</accession>